<comment type="caution">
    <text evidence="2">The sequence shown here is derived from an EMBL/GenBank/DDBJ whole genome shotgun (WGS) entry which is preliminary data.</text>
</comment>
<reference evidence="2" key="1">
    <citation type="journal article" date="2014" name="Int. J. Syst. Evol. Microbiol.">
        <title>Complete genome sequence of Corynebacterium casei LMG S-19264T (=DSM 44701T), isolated from a smear-ripened cheese.</title>
        <authorList>
            <consortium name="US DOE Joint Genome Institute (JGI-PGF)"/>
            <person name="Walter F."/>
            <person name="Albersmeier A."/>
            <person name="Kalinowski J."/>
            <person name="Ruckert C."/>
        </authorList>
    </citation>
    <scope>NUCLEOTIDE SEQUENCE</scope>
    <source>
        <strain evidence="2">CCM 7897</strain>
    </source>
</reference>
<name>A0A917F3W4_9HYPH</name>
<proteinExistence type="predicted"/>
<keyword evidence="3" id="KW-1185">Reference proteome</keyword>
<accession>A0A917F3W4</accession>
<sequence>MTRTRTKAPTQASRRASFEVMQGETRRSLFARLREEVETLHMFGLGHDVIADVLEITLQDVRALCPTTRQKTITPVLSRRALVALLNGPHAPSGGNTLAERTQRLAEIASAYTQGEFATEPGVGAVTVMEVSLWLRERGLSFRPAENPAPLAEETVPSSDDSAHAPQGSWRPTRGLRRRSRRTEVS</sequence>
<feature type="region of interest" description="Disordered" evidence="1">
    <location>
        <begin position="145"/>
        <end position="186"/>
    </location>
</feature>
<dbReference type="AlphaFoldDB" id="A0A917F3W4"/>
<evidence type="ECO:0000313" key="3">
    <source>
        <dbReference type="Proteomes" id="UP000606044"/>
    </source>
</evidence>
<dbReference type="EMBL" id="BMCT01000001">
    <property type="protein sequence ID" value="GGF50837.1"/>
    <property type="molecule type" value="Genomic_DNA"/>
</dbReference>
<reference evidence="2" key="2">
    <citation type="submission" date="2020-09" db="EMBL/GenBank/DDBJ databases">
        <authorList>
            <person name="Sun Q."/>
            <person name="Sedlacek I."/>
        </authorList>
    </citation>
    <scope>NUCLEOTIDE SEQUENCE</scope>
    <source>
        <strain evidence="2">CCM 7897</strain>
    </source>
</reference>
<evidence type="ECO:0000256" key="1">
    <source>
        <dbReference type="SAM" id="MobiDB-lite"/>
    </source>
</evidence>
<gene>
    <name evidence="2" type="ORF">GCM10007301_07790</name>
</gene>
<evidence type="ECO:0000313" key="2">
    <source>
        <dbReference type="EMBL" id="GGF50837.1"/>
    </source>
</evidence>
<organism evidence="2 3">
    <name type="scientific">Azorhizobium oxalatiphilum</name>
    <dbReference type="NCBI Taxonomy" id="980631"/>
    <lineage>
        <taxon>Bacteria</taxon>
        <taxon>Pseudomonadati</taxon>
        <taxon>Pseudomonadota</taxon>
        <taxon>Alphaproteobacteria</taxon>
        <taxon>Hyphomicrobiales</taxon>
        <taxon>Xanthobacteraceae</taxon>
        <taxon>Azorhizobium</taxon>
    </lineage>
</organism>
<dbReference type="Proteomes" id="UP000606044">
    <property type="component" value="Unassembled WGS sequence"/>
</dbReference>
<feature type="compositionally biased region" description="Basic residues" evidence="1">
    <location>
        <begin position="174"/>
        <end position="186"/>
    </location>
</feature>
<protein>
    <submittedName>
        <fullName evidence="2">Uncharacterized protein</fullName>
    </submittedName>
</protein>